<proteinExistence type="inferred from homology"/>
<comment type="caution">
    <text evidence="8">The sequence shown here is derived from an EMBL/GenBank/DDBJ whole genome shotgun (WGS) entry which is preliminary data.</text>
</comment>
<dbReference type="NCBIfam" id="TIGR00526">
    <property type="entry name" value="folB_dom"/>
    <property type="match status" value="1"/>
</dbReference>
<dbReference type="AlphaFoldDB" id="A0A931HYS9"/>
<evidence type="ECO:0000259" key="7">
    <source>
        <dbReference type="SMART" id="SM00905"/>
    </source>
</evidence>
<organism evidence="8 9">
    <name type="scientific">Halobacillus yeomjeoni</name>
    <dbReference type="NCBI Taxonomy" id="311194"/>
    <lineage>
        <taxon>Bacteria</taxon>
        <taxon>Bacillati</taxon>
        <taxon>Bacillota</taxon>
        <taxon>Bacilli</taxon>
        <taxon>Bacillales</taxon>
        <taxon>Bacillaceae</taxon>
        <taxon>Halobacillus</taxon>
    </lineage>
</organism>
<comment type="similarity">
    <text evidence="3 6">Belongs to the DHNA family.</text>
</comment>
<evidence type="ECO:0000313" key="9">
    <source>
        <dbReference type="Proteomes" id="UP000614490"/>
    </source>
</evidence>
<dbReference type="Proteomes" id="UP000614490">
    <property type="component" value="Unassembled WGS sequence"/>
</dbReference>
<evidence type="ECO:0000256" key="2">
    <source>
        <dbReference type="ARBA" id="ARBA00005013"/>
    </source>
</evidence>
<dbReference type="CDD" id="cd00534">
    <property type="entry name" value="DHNA_DHNTPE"/>
    <property type="match status" value="1"/>
</dbReference>
<dbReference type="Pfam" id="PF02152">
    <property type="entry name" value="FolB"/>
    <property type="match status" value="1"/>
</dbReference>
<keyword evidence="4 6" id="KW-0289">Folate biosynthesis</keyword>
<dbReference type="Gene3D" id="3.30.1130.10">
    <property type="match status" value="1"/>
</dbReference>
<keyword evidence="9" id="KW-1185">Reference proteome</keyword>
<evidence type="ECO:0000256" key="5">
    <source>
        <dbReference type="ARBA" id="ARBA00023239"/>
    </source>
</evidence>
<protein>
    <recommendedName>
        <fullName evidence="6">7,8-dihydroneopterin aldolase</fullName>
        <ecNumber evidence="6">4.1.2.25</ecNumber>
    </recommendedName>
</protein>
<dbReference type="GO" id="GO:0046656">
    <property type="term" value="P:folic acid biosynthetic process"/>
    <property type="evidence" value="ECO:0007669"/>
    <property type="project" value="UniProtKB-UniRule"/>
</dbReference>
<dbReference type="RefSeq" id="WP_197318450.1">
    <property type="nucleotide sequence ID" value="NZ_JADZSC010000006.1"/>
</dbReference>
<evidence type="ECO:0000313" key="8">
    <source>
        <dbReference type="EMBL" id="MBH0231816.1"/>
    </source>
</evidence>
<dbReference type="InterPro" id="IPR006156">
    <property type="entry name" value="Dihydroneopterin_aldolase"/>
</dbReference>
<evidence type="ECO:0000256" key="6">
    <source>
        <dbReference type="RuleBase" id="RU362079"/>
    </source>
</evidence>
<reference evidence="8 9" key="1">
    <citation type="journal article" date="2005" name="Int. J. Syst. Evol. Microbiol.">
        <title>Halobacillus yeomjeoni sp. nov., isolated from a marine solar saltern in Korea.</title>
        <authorList>
            <person name="Yoon J.H."/>
            <person name="Kang S.J."/>
            <person name="Lee C.H."/>
            <person name="Oh H.W."/>
            <person name="Oh T.K."/>
        </authorList>
    </citation>
    <scope>NUCLEOTIDE SEQUENCE [LARGE SCALE GENOMIC DNA]</scope>
    <source>
        <strain evidence="8 9">KCTC 3957</strain>
    </source>
</reference>
<comment type="function">
    <text evidence="6">Catalyzes the conversion of 7,8-dihydroneopterin to 6-hydroxymethyl-7,8-dihydropterin.</text>
</comment>
<dbReference type="EMBL" id="JADZSC010000006">
    <property type="protein sequence ID" value="MBH0231816.1"/>
    <property type="molecule type" value="Genomic_DNA"/>
</dbReference>
<dbReference type="InterPro" id="IPR043133">
    <property type="entry name" value="GTP-CH-I_C/QueF"/>
</dbReference>
<keyword evidence="5 6" id="KW-0456">Lyase</keyword>
<comment type="pathway">
    <text evidence="2 6">Cofactor biosynthesis; tetrahydrofolate biosynthesis; 2-amino-4-hydroxy-6-hydroxymethyl-7,8-dihydropteridine diphosphate from 7,8-dihydroneopterin triphosphate: step 3/4.</text>
</comment>
<accession>A0A931HYS9</accession>
<dbReference type="GO" id="GO:0004150">
    <property type="term" value="F:dihydroneopterin aldolase activity"/>
    <property type="evidence" value="ECO:0007669"/>
    <property type="project" value="UniProtKB-UniRule"/>
</dbReference>
<evidence type="ECO:0000256" key="3">
    <source>
        <dbReference type="ARBA" id="ARBA00005708"/>
    </source>
</evidence>
<dbReference type="PANTHER" id="PTHR42844">
    <property type="entry name" value="DIHYDRONEOPTERIN ALDOLASE 1-RELATED"/>
    <property type="match status" value="1"/>
</dbReference>
<dbReference type="SMART" id="SM00905">
    <property type="entry name" value="FolB"/>
    <property type="match status" value="1"/>
</dbReference>
<sequence length="121" mass="13880">MDKIYLNQMEFWGYHGLFPEENKLGQRFYVDLQLELDLKPAALSDDMQKSVDYGAAYEICKKIVEGKAHHLVETVAEKLADELLNQFSIIDACLVKVYKPDPPIPGHYKSVAIEIYRSRSS</sequence>
<gene>
    <name evidence="8" type="primary">folB</name>
    <name evidence="8" type="ORF">H0267_16585</name>
</gene>
<comment type="catalytic activity">
    <reaction evidence="1 6">
        <text>7,8-dihydroneopterin = 6-hydroxymethyl-7,8-dihydropterin + glycolaldehyde</text>
        <dbReference type="Rhea" id="RHEA:10540"/>
        <dbReference type="ChEBI" id="CHEBI:17001"/>
        <dbReference type="ChEBI" id="CHEBI:17071"/>
        <dbReference type="ChEBI" id="CHEBI:44841"/>
        <dbReference type="EC" id="4.1.2.25"/>
    </reaction>
</comment>
<dbReference type="FunFam" id="3.30.1130.10:FF:000003">
    <property type="entry name" value="7,8-dihydroneopterin aldolase"/>
    <property type="match status" value="1"/>
</dbReference>
<evidence type="ECO:0000256" key="1">
    <source>
        <dbReference type="ARBA" id="ARBA00001353"/>
    </source>
</evidence>
<dbReference type="NCBIfam" id="TIGR00525">
    <property type="entry name" value="folB"/>
    <property type="match status" value="1"/>
</dbReference>
<name>A0A931HYS9_9BACI</name>
<dbReference type="EC" id="4.1.2.25" evidence="6"/>
<dbReference type="GO" id="GO:0005737">
    <property type="term" value="C:cytoplasm"/>
    <property type="evidence" value="ECO:0007669"/>
    <property type="project" value="TreeGrafter"/>
</dbReference>
<dbReference type="PANTHER" id="PTHR42844:SF1">
    <property type="entry name" value="DIHYDRONEOPTERIN ALDOLASE 1-RELATED"/>
    <property type="match status" value="1"/>
</dbReference>
<evidence type="ECO:0000256" key="4">
    <source>
        <dbReference type="ARBA" id="ARBA00022909"/>
    </source>
</evidence>
<dbReference type="InterPro" id="IPR006157">
    <property type="entry name" value="FolB_dom"/>
</dbReference>
<dbReference type="GO" id="GO:0046654">
    <property type="term" value="P:tetrahydrofolate biosynthetic process"/>
    <property type="evidence" value="ECO:0007669"/>
    <property type="project" value="UniProtKB-UniRule"/>
</dbReference>
<feature type="domain" description="Dihydroneopterin aldolase/epimerase" evidence="7">
    <location>
        <begin position="4"/>
        <end position="117"/>
    </location>
</feature>
<dbReference type="SUPFAM" id="SSF55620">
    <property type="entry name" value="Tetrahydrobiopterin biosynthesis enzymes-like"/>
    <property type="match status" value="1"/>
</dbReference>